<dbReference type="KEGG" id="pbl:PAAG_01499"/>
<dbReference type="OMA" id="RSNTWIL"/>
<dbReference type="eggNOG" id="ENOG502SPB4">
    <property type="taxonomic scope" value="Eukaryota"/>
</dbReference>
<sequence length="409" mass="46261">MFRLTRFSAYIRTLSLKPSPQCRRLSTSAPPEGKQGIHETTPDEPSVEGVTADVKSPGASSQNKWWLSAADEISLKHADLLKAFGLASIPESDDTGVEINKLGQICITNEKLSQQKHKTALVLSRAPACLDERDFVSILGPGKYLRQWRAARGLEKSGTSSLSFVNESSWDVFPIKKVIPMRFQDTLRRSNTWILIFSSPASAKEFQDKVHRLHKFARDNLPTFPLTKIVPPPNFIAGGAHQYRLSDYTLTAPWLRLSLVAHLAPFNHKIQDAIDLHKSLASKQIDGKAGFPVRLWLENQYLFTLKKEYVRRLLMWDGQNRRTPWQLIEDKDTITSLSGPLSNEMLTPDEDDVLGRGGNWRIAFQSAAEAKRFVRTWHRSVFPRLDSLSNYPDPPPIIKAECLFEGDIF</sequence>
<gene>
    <name evidence="2" type="ORF">PAAG_01499</name>
</gene>
<dbReference type="AlphaFoldDB" id="C1GSK4"/>
<name>C1GSK4_PARBA</name>
<proteinExistence type="predicted"/>
<protein>
    <submittedName>
        <fullName evidence="2">Uncharacterized protein</fullName>
    </submittedName>
</protein>
<dbReference type="HOGENOM" id="CLU_052357_0_0_1"/>
<organism evidence="2 3">
    <name type="scientific">Paracoccidioides lutzii (strain ATCC MYA-826 / Pb01)</name>
    <name type="common">Paracoccidioides brasiliensis</name>
    <dbReference type="NCBI Taxonomy" id="502779"/>
    <lineage>
        <taxon>Eukaryota</taxon>
        <taxon>Fungi</taxon>
        <taxon>Dikarya</taxon>
        <taxon>Ascomycota</taxon>
        <taxon>Pezizomycotina</taxon>
        <taxon>Eurotiomycetes</taxon>
        <taxon>Eurotiomycetidae</taxon>
        <taxon>Onygenales</taxon>
        <taxon>Ajellomycetaceae</taxon>
        <taxon>Paracoccidioides</taxon>
    </lineage>
</organism>
<keyword evidence="3" id="KW-1185">Reference proteome</keyword>
<feature type="region of interest" description="Disordered" evidence="1">
    <location>
        <begin position="21"/>
        <end position="56"/>
    </location>
</feature>
<reference evidence="2 3" key="1">
    <citation type="journal article" date="2011" name="PLoS Genet.">
        <title>Comparative genomic analysis of human fungal pathogens causing paracoccidioidomycosis.</title>
        <authorList>
            <person name="Desjardins C.A."/>
            <person name="Champion M.D."/>
            <person name="Holder J.W."/>
            <person name="Muszewska A."/>
            <person name="Goldberg J."/>
            <person name="Bailao A.M."/>
            <person name="Brigido M.M."/>
            <person name="Ferreira M.E."/>
            <person name="Garcia A.M."/>
            <person name="Grynberg M."/>
            <person name="Gujja S."/>
            <person name="Heiman D.I."/>
            <person name="Henn M.R."/>
            <person name="Kodira C.D."/>
            <person name="Leon-Narvaez H."/>
            <person name="Longo L.V."/>
            <person name="Ma L.J."/>
            <person name="Malavazi I."/>
            <person name="Matsuo A.L."/>
            <person name="Morais F.V."/>
            <person name="Pereira M."/>
            <person name="Rodriguez-Brito S."/>
            <person name="Sakthikumar S."/>
            <person name="Salem-Izacc S.M."/>
            <person name="Sykes S.M."/>
            <person name="Teixeira M.M."/>
            <person name="Vallejo M.C."/>
            <person name="Walter M.E."/>
            <person name="Yandava C."/>
            <person name="Young S."/>
            <person name="Zeng Q."/>
            <person name="Zucker J."/>
            <person name="Felipe M.S."/>
            <person name="Goldman G.H."/>
            <person name="Haas B.J."/>
            <person name="McEwen J.G."/>
            <person name="Nino-Vega G."/>
            <person name="Puccia R."/>
            <person name="San-Blas G."/>
            <person name="Soares C.M."/>
            <person name="Birren B.W."/>
            <person name="Cuomo C.A."/>
        </authorList>
    </citation>
    <scope>NUCLEOTIDE SEQUENCE [LARGE SCALE GENOMIC DNA]</scope>
    <source>
        <strain evidence="3">ATCC MYA-826 / Pb01</strain>
    </source>
</reference>
<dbReference type="RefSeq" id="XP_015701270.1">
    <property type="nucleotide sequence ID" value="XM_015844362.1"/>
</dbReference>
<accession>C1GSK4</accession>
<dbReference type="GeneID" id="9100051"/>
<dbReference type="OrthoDB" id="5332316at2759"/>
<evidence type="ECO:0000256" key="1">
    <source>
        <dbReference type="SAM" id="MobiDB-lite"/>
    </source>
</evidence>
<evidence type="ECO:0000313" key="3">
    <source>
        <dbReference type="Proteomes" id="UP000002059"/>
    </source>
</evidence>
<dbReference type="Proteomes" id="UP000002059">
    <property type="component" value="Partially assembled WGS sequence"/>
</dbReference>
<evidence type="ECO:0000313" key="2">
    <source>
        <dbReference type="EMBL" id="EEH39037.2"/>
    </source>
</evidence>
<dbReference type="EMBL" id="KN293994">
    <property type="protein sequence ID" value="EEH39037.2"/>
    <property type="molecule type" value="Genomic_DNA"/>
</dbReference>
<dbReference type="VEuPathDB" id="FungiDB:PAAG_01499"/>